<dbReference type="InterPro" id="IPR036162">
    <property type="entry name" value="Resolvase-like_N_sf"/>
</dbReference>
<dbReference type="PROSITE" id="PS00397">
    <property type="entry name" value="RECOMBINASES_1"/>
    <property type="match status" value="1"/>
</dbReference>
<dbReference type="InterPro" id="IPR011109">
    <property type="entry name" value="DNA_bind_recombinase_dom"/>
</dbReference>
<dbReference type="PROSITE" id="PS51737">
    <property type="entry name" value="RECOMBINASE_DNA_BIND"/>
    <property type="match status" value="1"/>
</dbReference>
<gene>
    <name evidence="9" type="ordered locus">Bsph_4747</name>
</gene>
<dbReference type="Proteomes" id="UP000002164">
    <property type="component" value="Chromosome"/>
</dbReference>
<organism evidence="9 10">
    <name type="scientific">Lysinibacillus sphaericus (strain C3-41)</name>
    <dbReference type="NCBI Taxonomy" id="444177"/>
    <lineage>
        <taxon>Bacteria</taxon>
        <taxon>Bacillati</taxon>
        <taxon>Bacillota</taxon>
        <taxon>Bacilli</taxon>
        <taxon>Bacillales</taxon>
        <taxon>Bacillaceae</taxon>
        <taxon>Lysinibacillus</taxon>
    </lineage>
</organism>
<dbReference type="EMBL" id="CP000817">
    <property type="protein sequence ID" value="ACA42191.1"/>
    <property type="molecule type" value="Genomic_DNA"/>
</dbReference>
<evidence type="ECO:0000259" key="7">
    <source>
        <dbReference type="PROSITE" id="PS51736"/>
    </source>
</evidence>
<evidence type="ECO:0000256" key="5">
    <source>
        <dbReference type="PROSITE-ProRule" id="PRU10137"/>
    </source>
</evidence>
<feature type="active site" description="O-(5'-phospho-DNA)-serine intermediate" evidence="4 5">
    <location>
        <position position="24"/>
    </location>
</feature>
<evidence type="ECO:0000256" key="2">
    <source>
        <dbReference type="ARBA" id="ARBA00023125"/>
    </source>
</evidence>
<dbReference type="CDD" id="cd00338">
    <property type="entry name" value="Ser_Recombinase"/>
    <property type="match status" value="1"/>
</dbReference>
<accession>B1HPI9</accession>
<dbReference type="SMART" id="SM00857">
    <property type="entry name" value="Resolvase"/>
    <property type="match status" value="1"/>
</dbReference>
<feature type="domain" description="Recombinase" evidence="8">
    <location>
        <begin position="171"/>
        <end position="301"/>
    </location>
</feature>
<evidence type="ECO:0000313" key="9">
    <source>
        <dbReference type="EMBL" id="ACA42191.1"/>
    </source>
</evidence>
<dbReference type="GO" id="GO:0003677">
    <property type="term" value="F:DNA binding"/>
    <property type="evidence" value="ECO:0007669"/>
    <property type="project" value="UniProtKB-KW"/>
</dbReference>
<dbReference type="InterPro" id="IPR006118">
    <property type="entry name" value="Recombinase_CS"/>
</dbReference>
<reference evidence="9 10" key="1">
    <citation type="journal article" date="2008" name="J. Bacteriol.">
        <title>Complete genome sequence of the mosquitocidal bacterium Bacillus sphaericus C3-41 and comparison with those of closely related Bacillus species.</title>
        <authorList>
            <person name="Hu X."/>
            <person name="Fan W."/>
            <person name="Han B."/>
            <person name="Liu H."/>
            <person name="Zheng D."/>
            <person name="Li Q."/>
            <person name="Dong W."/>
            <person name="Yan J."/>
            <person name="Gao M."/>
            <person name="Berry C."/>
            <person name="Yuan Z."/>
        </authorList>
    </citation>
    <scope>NUCLEOTIDE SEQUENCE [LARGE SCALE GENOMIC DNA]</scope>
    <source>
        <strain evidence="9 10">C3-41</strain>
    </source>
</reference>
<keyword evidence="3" id="KW-0233">DNA recombination</keyword>
<keyword evidence="1" id="KW-0229">DNA integration</keyword>
<evidence type="ECO:0000256" key="1">
    <source>
        <dbReference type="ARBA" id="ARBA00022908"/>
    </source>
</evidence>
<dbReference type="RefSeq" id="WP_012296191.1">
    <property type="nucleotide sequence ID" value="NC_010382.1"/>
</dbReference>
<name>B1HPI9_LYSSC</name>
<dbReference type="KEGG" id="lsp:Bsph_4747"/>
<evidence type="ECO:0000256" key="3">
    <source>
        <dbReference type="ARBA" id="ARBA00023172"/>
    </source>
</evidence>
<dbReference type="Pfam" id="PF07508">
    <property type="entry name" value="Recombinase"/>
    <property type="match status" value="1"/>
</dbReference>
<keyword evidence="2" id="KW-0238">DNA-binding</keyword>
<evidence type="ECO:0000313" key="10">
    <source>
        <dbReference type="Proteomes" id="UP000002164"/>
    </source>
</evidence>
<dbReference type="PROSITE" id="PS51736">
    <property type="entry name" value="RECOMBINASES_3"/>
    <property type="match status" value="1"/>
</dbReference>
<dbReference type="Pfam" id="PF13408">
    <property type="entry name" value="Zn_ribbon_recom"/>
    <property type="match status" value="1"/>
</dbReference>
<proteinExistence type="predicted"/>
<dbReference type="Gene3D" id="3.90.1750.20">
    <property type="entry name" value="Putative Large Serine Recombinase, Chain B, Domain 2"/>
    <property type="match status" value="1"/>
</dbReference>
<dbReference type="Gene3D" id="3.40.50.1390">
    <property type="entry name" value="Resolvase, N-terminal catalytic domain"/>
    <property type="match status" value="1"/>
</dbReference>
<dbReference type="GO" id="GO:0015074">
    <property type="term" value="P:DNA integration"/>
    <property type="evidence" value="ECO:0007669"/>
    <property type="project" value="UniProtKB-KW"/>
</dbReference>
<dbReference type="AlphaFoldDB" id="B1HPI9"/>
<feature type="coiled-coil region" evidence="6">
    <location>
        <begin position="436"/>
        <end position="463"/>
    </location>
</feature>
<dbReference type="PANTHER" id="PTHR30461:SF23">
    <property type="entry name" value="DNA RECOMBINASE-RELATED"/>
    <property type="match status" value="1"/>
</dbReference>
<evidence type="ECO:0000256" key="4">
    <source>
        <dbReference type="PIRSR" id="PIRSR606118-50"/>
    </source>
</evidence>
<evidence type="ECO:0000256" key="6">
    <source>
        <dbReference type="SAM" id="Coils"/>
    </source>
</evidence>
<dbReference type="PANTHER" id="PTHR30461">
    <property type="entry name" value="DNA-INVERTASE FROM LAMBDOID PROPHAGE"/>
    <property type="match status" value="1"/>
</dbReference>
<evidence type="ECO:0000259" key="8">
    <source>
        <dbReference type="PROSITE" id="PS51737"/>
    </source>
</evidence>
<dbReference type="SUPFAM" id="SSF53041">
    <property type="entry name" value="Resolvase-like"/>
    <property type="match status" value="1"/>
</dbReference>
<dbReference type="GO" id="GO:0000150">
    <property type="term" value="F:DNA strand exchange activity"/>
    <property type="evidence" value="ECO:0007669"/>
    <property type="project" value="InterPro"/>
</dbReference>
<dbReference type="InterPro" id="IPR038109">
    <property type="entry name" value="DNA_bind_recomb_sf"/>
</dbReference>
<dbReference type="InterPro" id="IPR006119">
    <property type="entry name" value="Resolv_N"/>
</dbReference>
<sequence length="553" mass="63888">MKGLSKLEYWQEARRRIAIYARVSTTEQAEEGYSIDEQIRVLKEYCEDNGYFVFEEYIDRGISGKNITGRPAVQRMLQDAEQKKLDVVLVWKMNRLARKMVDLMNIVELLNSKNIAFRSHTERYETETPTGKLQFQMMAAIAEYERNNIAENVKMGMIARAKEGKWNGGQVLGYDIVQIPDANKKRKNTQLVINEKEAEIVQYIFNMYTSGHGYKAIANHINKKGFLTKKGKTFSLNAIKTIVTNPVYTGYIRYNVRRDWNEKRRNNINPDPVIQKADHSPIITEEMWSIAKGIFERRSGLPNRVHDGEFPLTGIMRCPICDAGMVIGRTTNTLKDGTKKVLEYYVCGAWKNKGTLVCRSNGVRTDKADAYVFSKLQTLMQSDKLIQELVNNVNQRNEKLFAPIQKEHAFYQKQMQELEHKRGKTFDAYTEELIPKSLYIEKANALDKQIAELNERMKPLNRQMQGNSGETIAPEAIRKILKDFSKAFEQALTREQRKRLLHLIINKITINEDREIDSIQLVLNEEVLNELKLEVDDLSTDEFSTSFSVLIAI</sequence>
<keyword evidence="6" id="KW-0175">Coiled coil</keyword>
<dbReference type="HOGENOM" id="CLU_010686_18_3_9"/>
<feature type="domain" description="Resolvase/invertase-type recombinase catalytic" evidence="7">
    <location>
        <begin position="16"/>
        <end position="164"/>
    </location>
</feature>
<protein>
    <submittedName>
        <fullName evidence="9">Putative DNA recombinase</fullName>
    </submittedName>
</protein>
<dbReference type="InterPro" id="IPR025827">
    <property type="entry name" value="Zn_ribbon_recom_dom"/>
</dbReference>
<dbReference type="Pfam" id="PF00239">
    <property type="entry name" value="Resolvase"/>
    <property type="match status" value="1"/>
</dbReference>
<dbReference type="EnsemblBacteria" id="ACA42191">
    <property type="protein sequence ID" value="ACA42191"/>
    <property type="gene ID" value="Bsph_4747"/>
</dbReference>
<dbReference type="InterPro" id="IPR050639">
    <property type="entry name" value="SSR_resolvase"/>
</dbReference>